<protein>
    <submittedName>
        <fullName evidence="6">Methylmalonyl Co-A mutase-associated GTPase MeaB</fullName>
    </submittedName>
</protein>
<proteinExistence type="inferred from homology"/>
<dbReference type="RefSeq" id="WP_151620218.1">
    <property type="nucleotide sequence ID" value="NZ_WBXO01000006.1"/>
</dbReference>
<keyword evidence="3" id="KW-0378">Hydrolase</keyword>
<dbReference type="SUPFAM" id="SSF52540">
    <property type="entry name" value="P-loop containing nucleoside triphosphate hydrolases"/>
    <property type="match status" value="1"/>
</dbReference>
<sequence length="321" mass="35314">MIDQIPALLAGDRRVLARMITYIENDGEEKEDLLRELHHHTGKGYVIGITGSPGAGKSSLTDRVITELRKEGHKVGVIAVDPTSPFSGGAILGDRIRMNEHYLDKGVFIRSMGTRGSLGGLSRATKEVIKVLDAFGCDFIIVETVGVGQSELEIMTAADTTVVVLTPGAGDSIQAIKAGIMEIADIFVVNKADLPGVDRVVTEIEVMLDLGGYKKGDQAWRPPVKKTVSTSGTGVDILVKEIKVHRQQMEKTGRLDLERQRRLRAEVSEIIEVRIKEMIRDQLGRSGQWDELLEGVISRTVDPYTAAHKILKEELWKRSEP</sequence>
<organism evidence="6 7">
    <name type="scientific">Heliorestis acidaminivorans</name>
    <dbReference type="NCBI Taxonomy" id="553427"/>
    <lineage>
        <taxon>Bacteria</taxon>
        <taxon>Bacillati</taxon>
        <taxon>Bacillota</taxon>
        <taxon>Clostridia</taxon>
        <taxon>Eubacteriales</taxon>
        <taxon>Heliobacteriaceae</taxon>
        <taxon>Heliorestis</taxon>
    </lineage>
</organism>
<dbReference type="Pfam" id="PF03308">
    <property type="entry name" value="MeaB"/>
    <property type="match status" value="1"/>
</dbReference>
<keyword evidence="2" id="KW-0547">Nucleotide-binding</keyword>
<evidence type="ECO:0000256" key="3">
    <source>
        <dbReference type="ARBA" id="ARBA00022801"/>
    </source>
</evidence>
<evidence type="ECO:0000256" key="4">
    <source>
        <dbReference type="ARBA" id="ARBA00023134"/>
    </source>
</evidence>
<dbReference type="GO" id="GO:0005525">
    <property type="term" value="F:GTP binding"/>
    <property type="evidence" value="ECO:0007669"/>
    <property type="project" value="UniProtKB-KW"/>
</dbReference>
<keyword evidence="4" id="KW-0342">GTP-binding</keyword>
<keyword evidence="5" id="KW-0143">Chaperone</keyword>
<name>A0A6I0ERS4_9FIRM</name>
<dbReference type="Proteomes" id="UP000468766">
    <property type="component" value="Unassembled WGS sequence"/>
</dbReference>
<dbReference type="OrthoDB" id="9778292at2"/>
<evidence type="ECO:0000313" key="7">
    <source>
        <dbReference type="Proteomes" id="UP000468766"/>
    </source>
</evidence>
<dbReference type="CDD" id="cd03114">
    <property type="entry name" value="MMAA-like"/>
    <property type="match status" value="1"/>
</dbReference>
<comment type="caution">
    <text evidence="6">The sequence shown here is derived from an EMBL/GenBank/DDBJ whole genome shotgun (WGS) entry which is preliminary data.</text>
</comment>
<dbReference type="AlphaFoldDB" id="A0A6I0ERS4"/>
<dbReference type="PANTHER" id="PTHR43087">
    <property type="entry name" value="LYSINE/ARGININE/ORNITHINE TRANSPORT SYSTEM KINASE"/>
    <property type="match status" value="1"/>
</dbReference>
<dbReference type="InterPro" id="IPR005129">
    <property type="entry name" value="GTPase_ArgK"/>
</dbReference>
<dbReference type="GO" id="GO:0003924">
    <property type="term" value="F:GTPase activity"/>
    <property type="evidence" value="ECO:0007669"/>
    <property type="project" value="InterPro"/>
</dbReference>
<dbReference type="Gene3D" id="3.40.50.300">
    <property type="entry name" value="P-loop containing nucleotide triphosphate hydrolases"/>
    <property type="match status" value="1"/>
</dbReference>
<dbReference type="InterPro" id="IPR052040">
    <property type="entry name" value="GTPase/Isobutyryl-CoA_mutase"/>
</dbReference>
<dbReference type="InterPro" id="IPR027417">
    <property type="entry name" value="P-loop_NTPase"/>
</dbReference>
<dbReference type="PANTHER" id="PTHR43087:SF1">
    <property type="entry name" value="LAO_AO TRANSPORT SYSTEM ATPASE"/>
    <property type="match status" value="1"/>
</dbReference>
<dbReference type="NCBIfam" id="TIGR00750">
    <property type="entry name" value="lao"/>
    <property type="match status" value="1"/>
</dbReference>
<evidence type="ECO:0000256" key="5">
    <source>
        <dbReference type="ARBA" id="ARBA00023186"/>
    </source>
</evidence>
<keyword evidence="7" id="KW-1185">Reference proteome</keyword>
<evidence type="ECO:0000256" key="1">
    <source>
        <dbReference type="ARBA" id="ARBA00009625"/>
    </source>
</evidence>
<gene>
    <name evidence="6" type="primary">meaB</name>
    <name evidence="6" type="ORF">F9B85_09360</name>
</gene>
<evidence type="ECO:0000256" key="2">
    <source>
        <dbReference type="ARBA" id="ARBA00022741"/>
    </source>
</evidence>
<dbReference type="EMBL" id="WBXO01000006">
    <property type="protein sequence ID" value="KAB2952353.1"/>
    <property type="molecule type" value="Genomic_DNA"/>
</dbReference>
<accession>A0A6I0ERS4</accession>
<reference evidence="6 7" key="1">
    <citation type="submission" date="2019-10" db="EMBL/GenBank/DDBJ databases">
        <title>Whole-genome sequence of the extremophile Heliorestis acidaminivorans DSM 24790.</title>
        <authorList>
            <person name="Kyndt J.A."/>
            <person name="Meyer T.E."/>
        </authorList>
    </citation>
    <scope>NUCLEOTIDE SEQUENCE [LARGE SCALE GENOMIC DNA]</scope>
    <source>
        <strain evidence="6 7">DSM 24790</strain>
    </source>
</reference>
<comment type="similarity">
    <text evidence="1">Belongs to the SIMIBI class G3E GTPase family. ArgK/MeaB subfamily.</text>
</comment>
<evidence type="ECO:0000313" key="6">
    <source>
        <dbReference type="EMBL" id="KAB2952353.1"/>
    </source>
</evidence>